<protein>
    <submittedName>
        <fullName evidence="2 3">Uncharacterized protein</fullName>
    </submittedName>
</protein>
<dbReference type="EnsemblPlants" id="PNT74258">
    <property type="protein sequence ID" value="PNT74258"/>
    <property type="gene ID" value="BRADI_1g11423v3"/>
</dbReference>
<dbReference type="Gramene" id="PNT74258">
    <property type="protein sequence ID" value="PNT74258"/>
    <property type="gene ID" value="BRADI_1g11423v3"/>
</dbReference>
<reference evidence="3" key="3">
    <citation type="submission" date="2018-08" db="UniProtKB">
        <authorList>
            <consortium name="EnsemblPlants"/>
        </authorList>
    </citation>
    <scope>IDENTIFICATION</scope>
    <source>
        <strain evidence="3">cv. Bd21</strain>
    </source>
</reference>
<keyword evidence="4" id="KW-1185">Reference proteome</keyword>
<name>A0A2K2DJ07_BRADI</name>
<proteinExistence type="predicted"/>
<accession>A0A2K2DJ07</accession>
<dbReference type="Proteomes" id="UP000008810">
    <property type="component" value="Chromosome 1"/>
</dbReference>
<dbReference type="EnsemblPlants" id="PNT74257">
    <property type="protein sequence ID" value="PNT74257"/>
    <property type="gene ID" value="BRADI_1g11423v3"/>
</dbReference>
<keyword evidence="1" id="KW-0812">Transmembrane</keyword>
<dbReference type="AlphaFoldDB" id="A0A2K2DJ07"/>
<evidence type="ECO:0000256" key="1">
    <source>
        <dbReference type="SAM" id="Phobius"/>
    </source>
</evidence>
<sequence>MAGYIGCVASFANRSEGAGDILFSFAWCVGFAALVHAAVCSLAFRGPPLMIGLSFLSHLPHSSLDAITSSGEVSRFCGWNWTA</sequence>
<keyword evidence="1" id="KW-0472">Membrane</keyword>
<dbReference type="InParanoid" id="A0A2K2DJ07"/>
<evidence type="ECO:0000313" key="4">
    <source>
        <dbReference type="Proteomes" id="UP000008810"/>
    </source>
</evidence>
<feature type="transmembrane region" description="Helical" evidence="1">
    <location>
        <begin position="21"/>
        <end position="44"/>
    </location>
</feature>
<reference evidence="2" key="2">
    <citation type="submission" date="2017-06" db="EMBL/GenBank/DDBJ databases">
        <title>WGS assembly of Brachypodium distachyon.</title>
        <authorList>
            <consortium name="The International Brachypodium Initiative"/>
            <person name="Lucas S."/>
            <person name="Harmon-Smith M."/>
            <person name="Lail K."/>
            <person name="Tice H."/>
            <person name="Grimwood J."/>
            <person name="Bruce D."/>
            <person name="Barry K."/>
            <person name="Shu S."/>
            <person name="Lindquist E."/>
            <person name="Wang M."/>
            <person name="Pitluck S."/>
            <person name="Vogel J.P."/>
            <person name="Garvin D.F."/>
            <person name="Mockler T.C."/>
            <person name="Schmutz J."/>
            <person name="Rokhsar D."/>
            <person name="Bevan M.W."/>
        </authorList>
    </citation>
    <scope>NUCLEOTIDE SEQUENCE</scope>
    <source>
        <strain evidence="2">Bd21</strain>
    </source>
</reference>
<dbReference type="Gramene" id="PNT74257">
    <property type="protein sequence ID" value="PNT74257"/>
    <property type="gene ID" value="BRADI_1g11423v3"/>
</dbReference>
<reference evidence="2 3" key="1">
    <citation type="journal article" date="2010" name="Nature">
        <title>Genome sequencing and analysis of the model grass Brachypodium distachyon.</title>
        <authorList>
            <consortium name="International Brachypodium Initiative"/>
        </authorList>
    </citation>
    <scope>NUCLEOTIDE SEQUENCE [LARGE SCALE GENOMIC DNA]</scope>
    <source>
        <strain evidence="2 3">Bd21</strain>
    </source>
</reference>
<dbReference type="EMBL" id="CM000880">
    <property type="protein sequence ID" value="PNT74258.1"/>
    <property type="molecule type" value="Genomic_DNA"/>
</dbReference>
<dbReference type="EMBL" id="CM000880">
    <property type="protein sequence ID" value="PNT74257.1"/>
    <property type="molecule type" value="Genomic_DNA"/>
</dbReference>
<keyword evidence="1" id="KW-1133">Transmembrane helix</keyword>
<gene>
    <name evidence="2" type="ORF">BRADI_1g11423v3</name>
</gene>
<evidence type="ECO:0000313" key="2">
    <source>
        <dbReference type="EMBL" id="PNT74257.1"/>
    </source>
</evidence>
<organism evidence="2">
    <name type="scientific">Brachypodium distachyon</name>
    <name type="common">Purple false brome</name>
    <name type="synonym">Trachynia distachya</name>
    <dbReference type="NCBI Taxonomy" id="15368"/>
    <lineage>
        <taxon>Eukaryota</taxon>
        <taxon>Viridiplantae</taxon>
        <taxon>Streptophyta</taxon>
        <taxon>Embryophyta</taxon>
        <taxon>Tracheophyta</taxon>
        <taxon>Spermatophyta</taxon>
        <taxon>Magnoliopsida</taxon>
        <taxon>Liliopsida</taxon>
        <taxon>Poales</taxon>
        <taxon>Poaceae</taxon>
        <taxon>BOP clade</taxon>
        <taxon>Pooideae</taxon>
        <taxon>Stipodae</taxon>
        <taxon>Brachypodieae</taxon>
        <taxon>Brachypodium</taxon>
    </lineage>
</organism>
<evidence type="ECO:0000313" key="3">
    <source>
        <dbReference type="EnsemblPlants" id="PNT74257"/>
    </source>
</evidence>